<accession>A0AAD4FCH0</accession>
<keyword evidence="3" id="KW-1185">Reference proteome</keyword>
<feature type="region of interest" description="Disordered" evidence="1">
    <location>
        <begin position="36"/>
        <end position="109"/>
    </location>
</feature>
<evidence type="ECO:0000313" key="3">
    <source>
        <dbReference type="Proteomes" id="UP001199106"/>
    </source>
</evidence>
<feature type="region of interest" description="Disordered" evidence="1">
    <location>
        <begin position="1"/>
        <end position="20"/>
    </location>
</feature>
<gene>
    <name evidence="2" type="ORF">G6011_01852</name>
</gene>
<evidence type="ECO:0000256" key="1">
    <source>
        <dbReference type="SAM" id="MobiDB-lite"/>
    </source>
</evidence>
<organism evidence="2 3">
    <name type="scientific">Alternaria panax</name>
    <dbReference type="NCBI Taxonomy" id="48097"/>
    <lineage>
        <taxon>Eukaryota</taxon>
        <taxon>Fungi</taxon>
        <taxon>Dikarya</taxon>
        <taxon>Ascomycota</taxon>
        <taxon>Pezizomycotina</taxon>
        <taxon>Dothideomycetes</taxon>
        <taxon>Pleosporomycetidae</taxon>
        <taxon>Pleosporales</taxon>
        <taxon>Pleosporineae</taxon>
        <taxon>Pleosporaceae</taxon>
        <taxon>Alternaria</taxon>
        <taxon>Alternaria sect. Panax</taxon>
    </lineage>
</organism>
<sequence length="109" mass="11989">MKVSGTSGVKRNRRVPGNALARVDVPNRYLGNKACKYETKKLRPPQNSAANSAALGQAEQKIQLKQGATHRTEATGISSTAKDPQNKDEYRRGHQQKRCLYPQAEADSP</sequence>
<proteinExistence type="predicted"/>
<name>A0AAD4FCH0_9PLEO</name>
<reference evidence="2" key="1">
    <citation type="submission" date="2021-07" db="EMBL/GenBank/DDBJ databases">
        <title>Genome Resource of American Ginseng Black Spot Pathogen Alternaria panax.</title>
        <authorList>
            <person name="Qiu C."/>
            <person name="Wang W."/>
            <person name="Liu Z."/>
        </authorList>
    </citation>
    <scope>NUCLEOTIDE SEQUENCE</scope>
    <source>
        <strain evidence="2">BNCC115425</strain>
    </source>
</reference>
<protein>
    <submittedName>
        <fullName evidence="2">Uncharacterized protein</fullName>
    </submittedName>
</protein>
<dbReference type="Proteomes" id="UP001199106">
    <property type="component" value="Unassembled WGS sequence"/>
</dbReference>
<comment type="caution">
    <text evidence="2">The sequence shown here is derived from an EMBL/GenBank/DDBJ whole genome shotgun (WGS) entry which is preliminary data.</text>
</comment>
<evidence type="ECO:0000313" key="2">
    <source>
        <dbReference type="EMBL" id="KAG9187929.1"/>
    </source>
</evidence>
<dbReference type="AlphaFoldDB" id="A0AAD4FCH0"/>
<dbReference type="EMBL" id="JAANER010000006">
    <property type="protein sequence ID" value="KAG9187929.1"/>
    <property type="molecule type" value="Genomic_DNA"/>
</dbReference>